<keyword evidence="7" id="KW-0732">Signal</keyword>
<comment type="subcellular location">
    <subcellularLocation>
        <location evidence="1">Membrane</location>
    </subcellularLocation>
</comment>
<dbReference type="Gramene" id="PNW71669">
    <property type="protein sequence ID" value="PNW71669"/>
    <property type="gene ID" value="CHLRE_16g663950v5"/>
</dbReference>
<evidence type="ECO:0000256" key="1">
    <source>
        <dbReference type="ARBA" id="ARBA00004370"/>
    </source>
</evidence>
<protein>
    <recommendedName>
        <fullName evidence="8">Fatty acid hydroxylase domain-containing protein</fullName>
    </recommendedName>
</protein>
<dbReference type="Proteomes" id="UP000006906">
    <property type="component" value="Chromosome 16"/>
</dbReference>
<dbReference type="RefSeq" id="XP_001701457.2">
    <property type="nucleotide sequence ID" value="XM_001701405.2"/>
</dbReference>
<dbReference type="AlphaFoldDB" id="A0A2K3CTR9"/>
<dbReference type="InParanoid" id="A0A2K3CTR9"/>
<feature type="chain" id="PRO_5014426310" description="Fatty acid hydroxylase domain-containing protein" evidence="7">
    <location>
        <begin position="30"/>
        <end position="345"/>
    </location>
</feature>
<dbReference type="GO" id="GO:0000248">
    <property type="term" value="F:C-5 sterol desaturase activity"/>
    <property type="evidence" value="ECO:0000318"/>
    <property type="project" value="GO_Central"/>
</dbReference>
<dbReference type="Pfam" id="PF04116">
    <property type="entry name" value="FA_hydroxylase"/>
    <property type="match status" value="1"/>
</dbReference>
<evidence type="ECO:0000256" key="5">
    <source>
        <dbReference type="ARBA" id="ARBA00023136"/>
    </source>
</evidence>
<dbReference type="GO" id="GO:0016020">
    <property type="term" value="C:membrane"/>
    <property type="evidence" value="ECO:0007669"/>
    <property type="project" value="UniProtKB-SubCell"/>
</dbReference>
<dbReference type="PaxDb" id="3055-EDO97454"/>
<dbReference type="InterPro" id="IPR006694">
    <property type="entry name" value="Fatty_acid_hydroxylase"/>
</dbReference>
<keyword evidence="10" id="KW-1185">Reference proteome</keyword>
<dbReference type="PANTHER" id="PTHR11863">
    <property type="entry name" value="STEROL DESATURASE"/>
    <property type="match status" value="1"/>
</dbReference>
<reference evidence="9 10" key="1">
    <citation type="journal article" date="2007" name="Science">
        <title>The Chlamydomonas genome reveals the evolution of key animal and plant functions.</title>
        <authorList>
            <person name="Merchant S.S."/>
            <person name="Prochnik S.E."/>
            <person name="Vallon O."/>
            <person name="Harris E.H."/>
            <person name="Karpowicz S.J."/>
            <person name="Witman G.B."/>
            <person name="Terry A."/>
            <person name="Salamov A."/>
            <person name="Fritz-Laylin L.K."/>
            <person name="Marechal-Drouard L."/>
            <person name="Marshall W.F."/>
            <person name="Qu L.H."/>
            <person name="Nelson D.R."/>
            <person name="Sanderfoot A.A."/>
            <person name="Spalding M.H."/>
            <person name="Kapitonov V.V."/>
            <person name="Ren Q."/>
            <person name="Ferris P."/>
            <person name="Lindquist E."/>
            <person name="Shapiro H."/>
            <person name="Lucas S.M."/>
            <person name="Grimwood J."/>
            <person name="Schmutz J."/>
            <person name="Cardol P."/>
            <person name="Cerutti H."/>
            <person name="Chanfreau G."/>
            <person name="Chen C.L."/>
            <person name="Cognat V."/>
            <person name="Croft M.T."/>
            <person name="Dent R."/>
            <person name="Dutcher S."/>
            <person name="Fernandez E."/>
            <person name="Fukuzawa H."/>
            <person name="Gonzalez-Ballester D."/>
            <person name="Gonzalez-Halphen D."/>
            <person name="Hallmann A."/>
            <person name="Hanikenne M."/>
            <person name="Hippler M."/>
            <person name="Inwood W."/>
            <person name="Jabbari K."/>
            <person name="Kalanon M."/>
            <person name="Kuras R."/>
            <person name="Lefebvre P.A."/>
            <person name="Lemaire S.D."/>
            <person name="Lobanov A.V."/>
            <person name="Lohr M."/>
            <person name="Manuell A."/>
            <person name="Meier I."/>
            <person name="Mets L."/>
            <person name="Mittag M."/>
            <person name="Mittelmeier T."/>
            <person name="Moroney J.V."/>
            <person name="Moseley J."/>
            <person name="Napoli C."/>
            <person name="Nedelcu A.M."/>
            <person name="Niyogi K."/>
            <person name="Novoselov S.V."/>
            <person name="Paulsen I.T."/>
            <person name="Pazour G."/>
            <person name="Purton S."/>
            <person name="Ral J.P."/>
            <person name="Riano-Pachon D.M."/>
            <person name="Riekhof W."/>
            <person name="Rymarquis L."/>
            <person name="Schroda M."/>
            <person name="Stern D."/>
            <person name="Umen J."/>
            <person name="Willows R."/>
            <person name="Wilson N."/>
            <person name="Zimmer S.L."/>
            <person name="Allmer J."/>
            <person name="Balk J."/>
            <person name="Bisova K."/>
            <person name="Chen C.J."/>
            <person name="Elias M."/>
            <person name="Gendler K."/>
            <person name="Hauser C."/>
            <person name="Lamb M.R."/>
            <person name="Ledford H."/>
            <person name="Long J.C."/>
            <person name="Minagawa J."/>
            <person name="Page M.D."/>
            <person name="Pan J."/>
            <person name="Pootakham W."/>
            <person name="Roje S."/>
            <person name="Rose A."/>
            <person name="Stahlberg E."/>
            <person name="Terauchi A.M."/>
            <person name="Yang P."/>
            <person name="Ball S."/>
            <person name="Bowler C."/>
            <person name="Dieckmann C.L."/>
            <person name="Gladyshev V.N."/>
            <person name="Green P."/>
            <person name="Jorgensen R."/>
            <person name="Mayfield S."/>
            <person name="Mueller-Roeber B."/>
            <person name="Rajamani S."/>
            <person name="Sayre R.T."/>
            <person name="Brokstein P."/>
            <person name="Dubchak I."/>
            <person name="Goodstein D."/>
            <person name="Hornick L."/>
            <person name="Huang Y.W."/>
            <person name="Jhaveri J."/>
            <person name="Luo Y."/>
            <person name="Martinez D."/>
            <person name="Ngau W.C."/>
            <person name="Otillar B."/>
            <person name="Poliakov A."/>
            <person name="Porter A."/>
            <person name="Szajkowski L."/>
            <person name="Werner G."/>
            <person name="Zhou K."/>
            <person name="Grigoriev I.V."/>
            <person name="Rokhsar D.S."/>
            <person name="Grossman A.R."/>
        </authorList>
    </citation>
    <scope>NUCLEOTIDE SEQUENCE [LARGE SCALE GENOMIC DNA]</scope>
    <source>
        <strain evidence="10">CC-503</strain>
    </source>
</reference>
<gene>
    <name evidence="9" type="ORF">CHLRE_16g663950v5</name>
</gene>
<evidence type="ECO:0000256" key="6">
    <source>
        <dbReference type="SAM" id="Phobius"/>
    </source>
</evidence>
<dbReference type="EMBL" id="CM008977">
    <property type="protein sequence ID" value="PNW71669.1"/>
    <property type="molecule type" value="Genomic_DNA"/>
</dbReference>
<evidence type="ECO:0000256" key="3">
    <source>
        <dbReference type="ARBA" id="ARBA00022692"/>
    </source>
</evidence>
<evidence type="ECO:0000256" key="4">
    <source>
        <dbReference type="ARBA" id="ARBA00022989"/>
    </source>
</evidence>
<sequence length="345" mass="39671">MSATLARSLAVVAVFGAVLVSSHLLAGSAEVVHTKFPNVVIAGHSSSLLSGVRAWFASFATQADMPVAERLRLMREENEWKNNLVMWLFPDSVRDQIPHFWQTWLRCWILCAAVYFGVGGLWCYYTYFCFGDKWFAPGTIPAWKDVAEQMRVSNIAMPLYSMLPALTEMAAEKGWTRAYPRVENVGLPAYVLYFFLYMTSVEFGVYWMHRILHWGPLYKYLHWDHHKYNKEHTLSPFAGLAFHPLDGILQAVPYAWTLLYCPMHFLTHELLLFATGVWTTNIHDCLHGHVWPIMGAGYHTIHHTTYKHNYGHYFIFMDYLMGTLTTPEQYDADKAARATKAVKAQ</sequence>
<dbReference type="GO" id="GO:0016126">
    <property type="term" value="P:sterol biosynthetic process"/>
    <property type="evidence" value="ECO:0000318"/>
    <property type="project" value="GO_Central"/>
</dbReference>
<accession>A0A2K3CTR9</accession>
<evidence type="ECO:0000259" key="8">
    <source>
        <dbReference type="Pfam" id="PF04116"/>
    </source>
</evidence>
<feature type="domain" description="Fatty acid hydroxylase" evidence="8">
    <location>
        <begin position="195"/>
        <end position="323"/>
    </location>
</feature>
<evidence type="ECO:0000313" key="10">
    <source>
        <dbReference type="Proteomes" id="UP000006906"/>
    </source>
</evidence>
<dbReference type="OrthoDB" id="408954at2759"/>
<keyword evidence="5 6" id="KW-0472">Membrane</keyword>
<feature type="signal peptide" evidence="7">
    <location>
        <begin position="1"/>
        <end position="29"/>
    </location>
</feature>
<dbReference type="GO" id="GO:0005506">
    <property type="term" value="F:iron ion binding"/>
    <property type="evidence" value="ECO:0007669"/>
    <property type="project" value="InterPro"/>
</dbReference>
<evidence type="ECO:0000313" key="9">
    <source>
        <dbReference type="EMBL" id="PNW71669.1"/>
    </source>
</evidence>
<dbReference type="OMA" id="FVFICPM"/>
<dbReference type="KEGG" id="cre:CHLRE_16g663950v5"/>
<name>A0A2K3CTR9_CHLRE</name>
<dbReference type="InterPro" id="IPR050307">
    <property type="entry name" value="Sterol_Desaturase_Related"/>
</dbReference>
<keyword evidence="3 6" id="KW-0812">Transmembrane</keyword>
<dbReference type="STRING" id="3055.A0A2K3CTR9"/>
<evidence type="ECO:0000256" key="7">
    <source>
        <dbReference type="SAM" id="SignalP"/>
    </source>
</evidence>
<keyword evidence="4 6" id="KW-1133">Transmembrane helix</keyword>
<evidence type="ECO:0000256" key="2">
    <source>
        <dbReference type="ARBA" id="ARBA00009324"/>
    </source>
</evidence>
<dbReference type="FunCoup" id="A0A2K3CTR9">
    <property type="interactions" value="1138"/>
</dbReference>
<proteinExistence type="inferred from homology"/>
<feature type="transmembrane region" description="Helical" evidence="6">
    <location>
        <begin position="190"/>
        <end position="209"/>
    </location>
</feature>
<feature type="transmembrane region" description="Helical" evidence="6">
    <location>
        <begin position="104"/>
        <end position="127"/>
    </location>
</feature>
<dbReference type="GeneID" id="5727001"/>
<comment type="similarity">
    <text evidence="2">Belongs to the sterol desaturase family.</text>
</comment>
<organism evidence="9 10">
    <name type="scientific">Chlamydomonas reinhardtii</name>
    <name type="common">Chlamydomonas smithii</name>
    <dbReference type="NCBI Taxonomy" id="3055"/>
    <lineage>
        <taxon>Eukaryota</taxon>
        <taxon>Viridiplantae</taxon>
        <taxon>Chlorophyta</taxon>
        <taxon>core chlorophytes</taxon>
        <taxon>Chlorophyceae</taxon>
        <taxon>CS clade</taxon>
        <taxon>Chlamydomonadales</taxon>
        <taxon>Chlamydomonadaceae</taxon>
        <taxon>Chlamydomonas</taxon>
    </lineage>
</organism>
<dbReference type="ExpressionAtlas" id="A0A2K3CTR9">
    <property type="expression patterns" value="baseline and differential"/>
</dbReference>